<dbReference type="InterPro" id="IPR047921">
    <property type="entry name" value="LACTB2-like_MBL-fold"/>
</dbReference>
<dbReference type="SUPFAM" id="SSF56281">
    <property type="entry name" value="Metallo-hydrolase/oxidoreductase"/>
    <property type="match status" value="1"/>
</dbReference>
<dbReference type="Gene3D" id="3.60.15.10">
    <property type="entry name" value="Ribonuclease Z/Hydroxyacylglutathione hydrolase-like"/>
    <property type="match status" value="1"/>
</dbReference>
<sequence>MLQDVDTLVMKDDKGGYRQINKSLNICAFDDYLKGQTARLPQLANVEQHTPRVLRVMGQNPGIFTFQGTNTYIVGTGHDRLIIDTSGGEPEWAELIASTLKSEDIGLSHVLLTHWHGDHTGGVPDLIRLYSHLKDHIYKNDPDKCQQNITDGQVFEVEGATVRALHVPGHSEDHMCFILEEEQAMFTGDNVLGHGTSAVEDLGTFMNSLEKMHSQNCITGYSAHGVTITNLPAKIAGELSQKLRRERQVMQALGQFRSHGQRSVTVKELVTEIYGEGLDEDTRTLALEPFIGEVLRKLAGDNRVAFEMRAGKKKWYSVEAVSQIATGRFADVKASSRVIVQAEELST</sequence>
<dbReference type="KEGG" id="psco:LY89DRAFT_594535"/>
<gene>
    <name evidence="7" type="ORF">LY89DRAFT_594535</name>
</gene>
<dbReference type="PANTHER" id="PTHR23131:SF3">
    <property type="entry name" value="ATROCHRYSONE CARBOXYL ACP THIOESTERASE"/>
    <property type="match status" value="1"/>
</dbReference>
<proteinExistence type="inferred from homology"/>
<keyword evidence="5" id="KW-0862">Zinc</keyword>
<dbReference type="GO" id="GO:0008270">
    <property type="term" value="F:zinc ion binding"/>
    <property type="evidence" value="ECO:0007669"/>
    <property type="project" value="InterPro"/>
</dbReference>
<dbReference type="InterPro" id="IPR050662">
    <property type="entry name" value="Sec-metab_biosynth-thioest"/>
</dbReference>
<dbReference type="PANTHER" id="PTHR23131">
    <property type="entry name" value="ENDORIBONUCLEASE LACTB2"/>
    <property type="match status" value="1"/>
</dbReference>
<dbReference type="OrthoDB" id="17458at2759"/>
<comment type="similarity">
    <text evidence="2">Belongs to the metallo-beta-lactamase superfamily.</text>
</comment>
<evidence type="ECO:0000256" key="1">
    <source>
        <dbReference type="ARBA" id="ARBA00001947"/>
    </source>
</evidence>
<dbReference type="InterPro" id="IPR036866">
    <property type="entry name" value="RibonucZ/Hydroxyglut_hydro"/>
</dbReference>
<evidence type="ECO:0000256" key="2">
    <source>
        <dbReference type="ARBA" id="ARBA00007749"/>
    </source>
</evidence>
<protein>
    <submittedName>
        <fullName evidence="7">Metallo-hydrolase/oxidoreductase</fullName>
    </submittedName>
</protein>
<dbReference type="GO" id="GO:0044550">
    <property type="term" value="P:secondary metabolite biosynthetic process"/>
    <property type="evidence" value="ECO:0007669"/>
    <property type="project" value="TreeGrafter"/>
</dbReference>
<dbReference type="STRING" id="149040.A0A194WUM6"/>
<comment type="cofactor">
    <cofactor evidence="1">
        <name>Zn(2+)</name>
        <dbReference type="ChEBI" id="CHEBI:29105"/>
    </cofactor>
</comment>
<name>A0A194WUM6_MOLSC</name>
<organism evidence="7 8">
    <name type="scientific">Mollisia scopiformis</name>
    <name type="common">Conifer needle endophyte fungus</name>
    <name type="synonym">Phialocephala scopiformis</name>
    <dbReference type="NCBI Taxonomy" id="149040"/>
    <lineage>
        <taxon>Eukaryota</taxon>
        <taxon>Fungi</taxon>
        <taxon>Dikarya</taxon>
        <taxon>Ascomycota</taxon>
        <taxon>Pezizomycotina</taxon>
        <taxon>Leotiomycetes</taxon>
        <taxon>Helotiales</taxon>
        <taxon>Mollisiaceae</taxon>
        <taxon>Mollisia</taxon>
    </lineage>
</organism>
<evidence type="ECO:0000256" key="5">
    <source>
        <dbReference type="ARBA" id="ARBA00022833"/>
    </source>
</evidence>
<evidence type="ECO:0000256" key="4">
    <source>
        <dbReference type="ARBA" id="ARBA00022801"/>
    </source>
</evidence>
<evidence type="ECO:0000313" key="8">
    <source>
        <dbReference type="Proteomes" id="UP000070700"/>
    </source>
</evidence>
<dbReference type="RefSeq" id="XP_018066026.1">
    <property type="nucleotide sequence ID" value="XM_018209810.1"/>
</dbReference>
<accession>A0A194WUM6</accession>
<dbReference type="Proteomes" id="UP000070700">
    <property type="component" value="Unassembled WGS sequence"/>
</dbReference>
<evidence type="ECO:0000313" key="7">
    <source>
        <dbReference type="EMBL" id="KUJ11671.1"/>
    </source>
</evidence>
<dbReference type="InterPro" id="IPR036388">
    <property type="entry name" value="WH-like_DNA-bd_sf"/>
</dbReference>
<dbReference type="Gene3D" id="1.10.10.10">
    <property type="entry name" value="Winged helix-like DNA-binding domain superfamily/Winged helix DNA-binding domain"/>
    <property type="match status" value="1"/>
</dbReference>
<keyword evidence="3" id="KW-0479">Metal-binding</keyword>
<dbReference type="GO" id="GO:0008800">
    <property type="term" value="F:beta-lactamase activity"/>
    <property type="evidence" value="ECO:0007669"/>
    <property type="project" value="InterPro"/>
</dbReference>
<reference evidence="7 8" key="1">
    <citation type="submission" date="2015-10" db="EMBL/GenBank/DDBJ databases">
        <title>Full genome of DAOMC 229536 Phialocephala scopiformis, a fungal endophyte of spruce producing the potent anti-insectan compound rugulosin.</title>
        <authorList>
            <consortium name="DOE Joint Genome Institute"/>
            <person name="Walker A.K."/>
            <person name="Frasz S.L."/>
            <person name="Seifert K.A."/>
            <person name="Miller J.D."/>
            <person name="Mondo S.J."/>
            <person name="Labutti K."/>
            <person name="Lipzen A."/>
            <person name="Dockter R."/>
            <person name="Kennedy M."/>
            <person name="Grigoriev I.V."/>
            <person name="Spatafora J.W."/>
        </authorList>
    </citation>
    <scope>NUCLEOTIDE SEQUENCE [LARGE SCALE GENOMIC DNA]</scope>
    <source>
        <strain evidence="7 8">CBS 120377</strain>
    </source>
</reference>
<dbReference type="InParanoid" id="A0A194WUM6"/>
<evidence type="ECO:0000259" key="6">
    <source>
        <dbReference type="SMART" id="SM00849"/>
    </source>
</evidence>
<dbReference type="AlphaFoldDB" id="A0A194WUM6"/>
<dbReference type="CDD" id="cd07722">
    <property type="entry name" value="LACTB2-like_MBL-fold"/>
    <property type="match status" value="1"/>
</dbReference>
<keyword evidence="4 7" id="KW-0378">Hydrolase</keyword>
<dbReference type="EMBL" id="KQ947426">
    <property type="protein sequence ID" value="KUJ11671.1"/>
    <property type="molecule type" value="Genomic_DNA"/>
</dbReference>
<dbReference type="Pfam" id="PF00753">
    <property type="entry name" value="Lactamase_B"/>
    <property type="match status" value="1"/>
</dbReference>
<dbReference type="PROSITE" id="PS00743">
    <property type="entry name" value="BETA_LACTAMASE_B_1"/>
    <property type="match status" value="1"/>
</dbReference>
<feature type="domain" description="Metallo-beta-lactamase" evidence="6">
    <location>
        <begin position="68"/>
        <end position="224"/>
    </location>
</feature>
<dbReference type="FunFam" id="3.60.15.10:FF:000041">
    <property type="entry name" value="Metallo-beta-lactamase domain protein"/>
    <property type="match status" value="1"/>
</dbReference>
<keyword evidence="8" id="KW-1185">Reference proteome</keyword>
<dbReference type="InterPro" id="IPR001279">
    <property type="entry name" value="Metallo-B-lactamas"/>
</dbReference>
<dbReference type="InterPro" id="IPR001018">
    <property type="entry name" value="Beta-lactamase_class-B_CS"/>
</dbReference>
<evidence type="ECO:0000256" key="3">
    <source>
        <dbReference type="ARBA" id="ARBA00022723"/>
    </source>
</evidence>
<dbReference type="GeneID" id="28819536"/>
<dbReference type="SMART" id="SM00849">
    <property type="entry name" value="Lactamase_B"/>
    <property type="match status" value="1"/>
</dbReference>
<dbReference type="GO" id="GO:0017001">
    <property type="term" value="P:antibiotic catabolic process"/>
    <property type="evidence" value="ECO:0007669"/>
    <property type="project" value="InterPro"/>
</dbReference>